<dbReference type="InterPro" id="IPR032259">
    <property type="entry name" value="HIBYL-CoA-H"/>
</dbReference>
<evidence type="ECO:0000313" key="5">
    <source>
        <dbReference type="EMBL" id="AMJ78649.1"/>
    </source>
</evidence>
<dbReference type="AlphaFoldDB" id="A0AAC8XJX7"/>
<dbReference type="EMBL" id="CP013928">
    <property type="protein sequence ID" value="AMJ78649.1"/>
    <property type="molecule type" value="Genomic_DNA"/>
</dbReference>
<reference evidence="5 6" key="1">
    <citation type="submission" date="2015-12" db="EMBL/GenBank/DDBJ databases">
        <title>Intraspecies pangenome expansion in the marine bacterium Alteromonas.</title>
        <authorList>
            <person name="Lopez-Perez M."/>
            <person name="Rodriguez-Valera F."/>
        </authorList>
    </citation>
    <scope>NUCLEOTIDE SEQUENCE [LARGE SCALE GENOMIC DNA]</scope>
    <source>
        <strain evidence="5 6">UM8</strain>
    </source>
</reference>
<organism evidence="5 6">
    <name type="scientific">Alteromonas mediterranea</name>
    <dbReference type="NCBI Taxonomy" id="314275"/>
    <lineage>
        <taxon>Bacteria</taxon>
        <taxon>Pseudomonadati</taxon>
        <taxon>Pseudomonadota</taxon>
        <taxon>Gammaproteobacteria</taxon>
        <taxon>Alteromonadales</taxon>
        <taxon>Alteromonadaceae</taxon>
        <taxon>Alteromonas/Salinimonas group</taxon>
        <taxon>Alteromonas</taxon>
    </lineage>
</organism>
<dbReference type="InterPro" id="IPR029045">
    <property type="entry name" value="ClpP/crotonase-like_dom_sf"/>
</dbReference>
<comment type="catalytic activity">
    <reaction evidence="1">
        <text>3-hydroxy-2-methylpropanoyl-CoA + H2O = 3-hydroxy-2-methylpropanoate + CoA + H(+)</text>
        <dbReference type="Rhea" id="RHEA:20888"/>
        <dbReference type="ChEBI" id="CHEBI:11805"/>
        <dbReference type="ChEBI" id="CHEBI:15377"/>
        <dbReference type="ChEBI" id="CHEBI:15378"/>
        <dbReference type="ChEBI" id="CHEBI:57287"/>
        <dbReference type="ChEBI" id="CHEBI:57340"/>
        <dbReference type="EC" id="3.1.2.4"/>
    </reaction>
</comment>
<dbReference type="GO" id="GO:0006574">
    <property type="term" value="P:L-valine catabolic process"/>
    <property type="evidence" value="ECO:0007669"/>
    <property type="project" value="TreeGrafter"/>
</dbReference>
<feature type="domain" description="Enoyl-CoA hydratase/isomerase" evidence="4">
    <location>
        <begin position="22"/>
        <end position="362"/>
    </location>
</feature>
<accession>A0AAC8XJX7</accession>
<evidence type="ECO:0000313" key="6">
    <source>
        <dbReference type="Proteomes" id="UP000061468"/>
    </source>
</evidence>
<dbReference type="GO" id="GO:0003860">
    <property type="term" value="F:3-hydroxyisobutyryl-CoA hydrolase activity"/>
    <property type="evidence" value="ECO:0007669"/>
    <property type="project" value="UniProtKB-EC"/>
</dbReference>
<dbReference type="PANTHER" id="PTHR43176">
    <property type="entry name" value="3-HYDROXYISOBUTYRYL-COA HYDROLASE-RELATED"/>
    <property type="match status" value="1"/>
</dbReference>
<name>A0AAC8XJX7_9ALTE</name>
<keyword evidence="3" id="KW-0378">Hydrolase</keyword>
<sequence length="376" mass="40814">MINADSVVVVDEITTASKDYKIGRLTLNKPKALNALDLEMAGIMLDALRQWQARSDIVAVVIDAAGEKAFCAGGDIVSMYNSMVEAHGEVPAFLETFFETEYTLDYTIHNYNKPIIVWGSGIVMGGGMGLLCGASHRVVTETSRLAMPEISIGLYPDVGGSYFLPRLPGKSGLFLGLTGGQMNAADAMYVGLADVMVSSAEKENLLQGLVDYAWNETSSSTLAEAVNTVLSRLQKPETEVQSNIEPNMPLINELCSANNVSEVVNAILTADMQGDKWLSRAQSTLSKGSPITMHLVFEQCTKGATMSLADCFRMEADMSCRCGESGEFQEGVRALLIDKDMTPQWKFKKVEDVPEAEIAHFFTSPWSKEAHPLAAL</sequence>
<dbReference type="RefSeq" id="WP_015067231.1">
    <property type="nucleotide sequence ID" value="NZ_CAXGIV010000012.1"/>
</dbReference>
<dbReference type="SUPFAM" id="SSF52096">
    <property type="entry name" value="ClpP/crotonase"/>
    <property type="match status" value="1"/>
</dbReference>
<evidence type="ECO:0000256" key="2">
    <source>
        <dbReference type="ARBA" id="ARBA00011915"/>
    </source>
</evidence>
<dbReference type="Proteomes" id="UP000061468">
    <property type="component" value="Chromosome"/>
</dbReference>
<evidence type="ECO:0000256" key="3">
    <source>
        <dbReference type="ARBA" id="ARBA00022801"/>
    </source>
</evidence>
<dbReference type="Pfam" id="PF16113">
    <property type="entry name" value="ECH_2"/>
    <property type="match status" value="1"/>
</dbReference>
<dbReference type="PANTHER" id="PTHR43176:SF3">
    <property type="entry name" value="3-HYDROXYISOBUTYRYL-COA HYDROLASE, MITOCHONDRIAL"/>
    <property type="match status" value="1"/>
</dbReference>
<protein>
    <recommendedName>
        <fullName evidence="2">3-hydroxyisobutyryl-CoA hydrolase</fullName>
        <ecNumber evidence="2">3.1.2.4</ecNumber>
    </recommendedName>
</protein>
<gene>
    <name evidence="5" type="ORF">AV942_10300</name>
</gene>
<dbReference type="Gene3D" id="3.90.226.10">
    <property type="entry name" value="2-enoyl-CoA Hydratase, Chain A, domain 1"/>
    <property type="match status" value="1"/>
</dbReference>
<dbReference type="EC" id="3.1.2.4" evidence="2"/>
<evidence type="ECO:0000259" key="4">
    <source>
        <dbReference type="Pfam" id="PF16113"/>
    </source>
</evidence>
<dbReference type="CDD" id="cd06558">
    <property type="entry name" value="crotonase-like"/>
    <property type="match status" value="1"/>
</dbReference>
<proteinExistence type="predicted"/>
<evidence type="ECO:0000256" key="1">
    <source>
        <dbReference type="ARBA" id="ARBA00001709"/>
    </source>
</evidence>
<dbReference type="GO" id="GO:0005829">
    <property type="term" value="C:cytosol"/>
    <property type="evidence" value="ECO:0007669"/>
    <property type="project" value="TreeGrafter"/>
</dbReference>
<dbReference type="NCBIfam" id="NF004127">
    <property type="entry name" value="PRK05617.1"/>
    <property type="match status" value="1"/>
</dbReference>
<dbReference type="InterPro" id="IPR045004">
    <property type="entry name" value="ECH_dom"/>
</dbReference>